<sequence>MQLNPHGVYDASSWKERYDFVIKSAYFTLSSIYFNSTAPSTCATGNTYTTKSGDTCNTIAQANQVSSGSPYKINTALYNRNNPGGRYGCLFGAQILGRQTKLGHTICVSPPGGAFYHTPGNNTCGGVGGPKGCGDGYADTITQLPAGSTLEPISTKYCGEFYTAKGGDTWRGILVNANTPSDLFITVNPLIMSAEACNANMKAALTRRRPQMGQGRQFRQEAGRPLSDLPLTPPPSSTTVSRASTTTSTAILTTTSTPGTNLISPNGLCGSNSPVNATCGGSSFGSCCSNYGFYVTVLCSVSLPACIRVVHQRKSPEPRWNLQVAITDWGDVQRKSIWRLLLFQRLLWKLVLILWLGVSEGVWDMYLEVVLAFGPFSSSEV</sequence>
<proteinExistence type="predicted"/>
<keyword evidence="2" id="KW-1185">Reference proteome</keyword>
<reference evidence="1" key="1">
    <citation type="journal article" date="2020" name="Stud. Mycol.">
        <title>101 Dothideomycetes genomes: a test case for predicting lifestyles and emergence of pathogens.</title>
        <authorList>
            <person name="Haridas S."/>
            <person name="Albert R."/>
            <person name="Binder M."/>
            <person name="Bloem J."/>
            <person name="Labutti K."/>
            <person name="Salamov A."/>
            <person name="Andreopoulos B."/>
            <person name="Baker S."/>
            <person name="Barry K."/>
            <person name="Bills G."/>
            <person name="Bluhm B."/>
            <person name="Cannon C."/>
            <person name="Castanera R."/>
            <person name="Culley D."/>
            <person name="Daum C."/>
            <person name="Ezra D."/>
            <person name="Gonzalez J."/>
            <person name="Henrissat B."/>
            <person name="Kuo A."/>
            <person name="Liang C."/>
            <person name="Lipzen A."/>
            <person name="Lutzoni F."/>
            <person name="Magnuson J."/>
            <person name="Mondo S."/>
            <person name="Nolan M."/>
            <person name="Ohm R."/>
            <person name="Pangilinan J."/>
            <person name="Park H.-J."/>
            <person name="Ramirez L."/>
            <person name="Alfaro M."/>
            <person name="Sun H."/>
            <person name="Tritt A."/>
            <person name="Yoshinaga Y."/>
            <person name="Zwiers L.-H."/>
            <person name="Turgeon B."/>
            <person name="Goodwin S."/>
            <person name="Spatafora J."/>
            <person name="Crous P."/>
            <person name="Grigoriev I."/>
        </authorList>
    </citation>
    <scope>NUCLEOTIDE SEQUENCE</scope>
    <source>
        <strain evidence="1">ATCC 200398</strain>
    </source>
</reference>
<dbReference type="Proteomes" id="UP000799755">
    <property type="component" value="Unassembled WGS sequence"/>
</dbReference>
<gene>
    <name evidence="1" type="ORF">BDR25DRAFT_355585</name>
</gene>
<evidence type="ECO:0000313" key="1">
    <source>
        <dbReference type="EMBL" id="KAF2470484.1"/>
    </source>
</evidence>
<protein>
    <submittedName>
        <fullName evidence="1">Uncharacterized protein</fullName>
    </submittedName>
</protein>
<name>A0ACB6QTZ3_9PLEO</name>
<organism evidence="1 2">
    <name type="scientific">Lindgomyces ingoldianus</name>
    <dbReference type="NCBI Taxonomy" id="673940"/>
    <lineage>
        <taxon>Eukaryota</taxon>
        <taxon>Fungi</taxon>
        <taxon>Dikarya</taxon>
        <taxon>Ascomycota</taxon>
        <taxon>Pezizomycotina</taxon>
        <taxon>Dothideomycetes</taxon>
        <taxon>Pleosporomycetidae</taxon>
        <taxon>Pleosporales</taxon>
        <taxon>Lindgomycetaceae</taxon>
        <taxon>Lindgomyces</taxon>
    </lineage>
</organism>
<comment type="caution">
    <text evidence="1">The sequence shown here is derived from an EMBL/GenBank/DDBJ whole genome shotgun (WGS) entry which is preliminary data.</text>
</comment>
<dbReference type="EMBL" id="MU003508">
    <property type="protein sequence ID" value="KAF2470484.1"/>
    <property type="molecule type" value="Genomic_DNA"/>
</dbReference>
<accession>A0ACB6QTZ3</accession>
<evidence type="ECO:0000313" key="2">
    <source>
        <dbReference type="Proteomes" id="UP000799755"/>
    </source>
</evidence>